<dbReference type="Proteomes" id="UP000479000">
    <property type="component" value="Unassembled WGS sequence"/>
</dbReference>
<evidence type="ECO:0000256" key="1">
    <source>
        <dbReference type="SAM" id="MobiDB-lite"/>
    </source>
</evidence>
<name>A0A6H5GQ10_9HEMI</name>
<dbReference type="AlphaFoldDB" id="A0A6H5GQ10"/>
<accession>A0A6H5GQ10</accession>
<evidence type="ECO:0000313" key="3">
    <source>
        <dbReference type="Proteomes" id="UP000479000"/>
    </source>
</evidence>
<keyword evidence="3" id="KW-1185">Reference proteome</keyword>
<reference evidence="2 3" key="1">
    <citation type="submission" date="2020-02" db="EMBL/GenBank/DDBJ databases">
        <authorList>
            <person name="Ferguson B K."/>
        </authorList>
    </citation>
    <scope>NUCLEOTIDE SEQUENCE [LARGE SCALE GENOMIC DNA]</scope>
</reference>
<protein>
    <submittedName>
        <fullName evidence="2">Uncharacterized protein</fullName>
    </submittedName>
</protein>
<dbReference type="EMBL" id="CADCXU010015893">
    <property type="protein sequence ID" value="CAB0005095.1"/>
    <property type="molecule type" value="Genomic_DNA"/>
</dbReference>
<sequence length="76" mass="8830">MPRRLNRRCGSTWNSRAGFLREELVQQNDAEKLVQQNDAEELVQQNDAEELAESAKEVTKQQLQDDESNLHLSMMQ</sequence>
<proteinExistence type="predicted"/>
<evidence type="ECO:0000313" key="2">
    <source>
        <dbReference type="EMBL" id="CAB0005095.1"/>
    </source>
</evidence>
<gene>
    <name evidence="2" type="ORF">NTEN_LOCUS10572</name>
</gene>
<organism evidence="2 3">
    <name type="scientific">Nesidiocoris tenuis</name>
    <dbReference type="NCBI Taxonomy" id="355587"/>
    <lineage>
        <taxon>Eukaryota</taxon>
        <taxon>Metazoa</taxon>
        <taxon>Ecdysozoa</taxon>
        <taxon>Arthropoda</taxon>
        <taxon>Hexapoda</taxon>
        <taxon>Insecta</taxon>
        <taxon>Pterygota</taxon>
        <taxon>Neoptera</taxon>
        <taxon>Paraneoptera</taxon>
        <taxon>Hemiptera</taxon>
        <taxon>Heteroptera</taxon>
        <taxon>Panheteroptera</taxon>
        <taxon>Cimicomorpha</taxon>
        <taxon>Miridae</taxon>
        <taxon>Dicyphina</taxon>
        <taxon>Nesidiocoris</taxon>
    </lineage>
</organism>
<feature type="region of interest" description="Disordered" evidence="1">
    <location>
        <begin position="49"/>
        <end position="76"/>
    </location>
</feature>